<organism evidence="2 3">
    <name type="scientific">Knipowitschia caucasica</name>
    <name type="common">Caucasian dwarf goby</name>
    <name type="synonym">Pomatoschistus caucasicus</name>
    <dbReference type="NCBI Taxonomy" id="637954"/>
    <lineage>
        <taxon>Eukaryota</taxon>
        <taxon>Metazoa</taxon>
        <taxon>Chordata</taxon>
        <taxon>Craniata</taxon>
        <taxon>Vertebrata</taxon>
        <taxon>Euteleostomi</taxon>
        <taxon>Actinopterygii</taxon>
        <taxon>Neopterygii</taxon>
        <taxon>Teleostei</taxon>
        <taxon>Neoteleostei</taxon>
        <taxon>Acanthomorphata</taxon>
        <taxon>Gobiaria</taxon>
        <taxon>Gobiiformes</taxon>
        <taxon>Gobioidei</taxon>
        <taxon>Gobiidae</taxon>
        <taxon>Gobiinae</taxon>
        <taxon>Knipowitschia</taxon>
    </lineage>
</organism>
<dbReference type="AlphaFoldDB" id="A0AAV2ITP6"/>
<feature type="region of interest" description="Disordered" evidence="1">
    <location>
        <begin position="46"/>
        <end position="72"/>
    </location>
</feature>
<keyword evidence="3" id="KW-1185">Reference proteome</keyword>
<gene>
    <name evidence="2" type="ORF">KC01_LOCUS1188</name>
</gene>
<accession>A0AAV2ITP6</accession>
<evidence type="ECO:0000313" key="3">
    <source>
        <dbReference type="Proteomes" id="UP001497482"/>
    </source>
</evidence>
<dbReference type="Proteomes" id="UP001497482">
    <property type="component" value="Chromosome 1"/>
</dbReference>
<dbReference type="EMBL" id="OZ035823">
    <property type="protein sequence ID" value="CAL1568606.1"/>
    <property type="molecule type" value="Genomic_DNA"/>
</dbReference>
<feature type="compositionally biased region" description="Basic residues" evidence="1">
    <location>
        <begin position="58"/>
        <end position="72"/>
    </location>
</feature>
<evidence type="ECO:0000313" key="2">
    <source>
        <dbReference type="EMBL" id="CAL1568606.1"/>
    </source>
</evidence>
<sequence>MQGSEEVRASVPMMVMMAGDPRAQWTSAELLVQSWLPLTADHCGSLSEAPSHKTSSGLKRRSVALKRHSMGF</sequence>
<proteinExistence type="predicted"/>
<reference evidence="2 3" key="1">
    <citation type="submission" date="2024-04" db="EMBL/GenBank/DDBJ databases">
        <authorList>
            <person name="Waldvogel A.-M."/>
            <person name="Schoenle A."/>
        </authorList>
    </citation>
    <scope>NUCLEOTIDE SEQUENCE [LARGE SCALE GENOMIC DNA]</scope>
</reference>
<name>A0AAV2ITP6_KNICA</name>
<evidence type="ECO:0000256" key="1">
    <source>
        <dbReference type="SAM" id="MobiDB-lite"/>
    </source>
</evidence>
<protein>
    <submittedName>
        <fullName evidence="2">Uncharacterized protein</fullName>
    </submittedName>
</protein>